<evidence type="ECO:0000256" key="3">
    <source>
        <dbReference type="ARBA" id="ARBA00022691"/>
    </source>
</evidence>
<dbReference type="InterPro" id="IPR001077">
    <property type="entry name" value="COMT_C"/>
</dbReference>
<dbReference type="RefSeq" id="XP_038739403.1">
    <property type="nucleotide sequence ID" value="XM_038895264.1"/>
</dbReference>
<organism evidence="5 6">
    <name type="scientific">Colletotrichum karsti</name>
    <dbReference type="NCBI Taxonomy" id="1095194"/>
    <lineage>
        <taxon>Eukaryota</taxon>
        <taxon>Fungi</taxon>
        <taxon>Dikarya</taxon>
        <taxon>Ascomycota</taxon>
        <taxon>Pezizomycotina</taxon>
        <taxon>Sordariomycetes</taxon>
        <taxon>Hypocreomycetidae</taxon>
        <taxon>Glomerellales</taxon>
        <taxon>Glomerellaceae</taxon>
        <taxon>Colletotrichum</taxon>
        <taxon>Colletotrichum boninense species complex</taxon>
    </lineage>
</organism>
<evidence type="ECO:0000256" key="2">
    <source>
        <dbReference type="ARBA" id="ARBA00022679"/>
    </source>
</evidence>
<evidence type="ECO:0000259" key="4">
    <source>
        <dbReference type="Pfam" id="PF00891"/>
    </source>
</evidence>
<dbReference type="PANTHER" id="PTHR43712">
    <property type="entry name" value="PUTATIVE (AFU_ORTHOLOGUE AFUA_4G14580)-RELATED"/>
    <property type="match status" value="1"/>
</dbReference>
<reference evidence="5" key="2">
    <citation type="submission" date="2020-11" db="EMBL/GenBank/DDBJ databases">
        <title>Whole genome sequencing of Colletotrichum sp.</title>
        <authorList>
            <person name="Li H."/>
        </authorList>
    </citation>
    <scope>NUCLEOTIDE SEQUENCE</scope>
    <source>
        <strain evidence="5">CkLH20</strain>
    </source>
</reference>
<name>A0A9P6LF48_9PEZI</name>
<dbReference type="GeneID" id="62168338"/>
<keyword evidence="1" id="KW-0489">Methyltransferase</keyword>
<reference evidence="5" key="1">
    <citation type="submission" date="2020-03" db="EMBL/GenBank/DDBJ databases">
        <authorList>
            <person name="He L."/>
        </authorList>
    </citation>
    <scope>NUCLEOTIDE SEQUENCE</scope>
    <source>
        <strain evidence="5">CkLH20</strain>
    </source>
</reference>
<sequence>MTDPVENFIRSAEDLTASIENMNEDDRARVLQKLYETTTKVESPWDTFPATIAALKVLNDLRLLEKWQAKGNVAMSEIELAELAGGSCDAALLREQLIVFLARREELTGTDRLLRLLASNNLVDMMPDGKFKPDKFCVRLADTDFGTTAHFYFDYMVPTLSHMPKYLAKTHYLNPRNGRKTMFDSAFGYEGGLFKYLQENPEKGQAFNILQKTSTSSHTRWTEIFPPHILLDSDPTLPLLVDVGGSIGQDIQAFYEKHPETASRLYLEDIPSVIADENSSVVKGINKLTYNFFKPQPIKHARAYYMHHILHDWPDQTVLKILEMQKSAMKPGYSKLLIHDHIIDDDKPPHPHAAGYDILMMVLGSAQERTEKQWRSLMDAAGLRIVKIWRTASAVQGVIEVELPVKGSHL</sequence>
<keyword evidence="3" id="KW-0949">S-adenosyl-L-methionine</keyword>
<dbReference type="Pfam" id="PF00891">
    <property type="entry name" value="Methyltransf_2"/>
    <property type="match status" value="1"/>
</dbReference>
<keyword evidence="6" id="KW-1185">Reference proteome</keyword>
<dbReference type="PROSITE" id="PS51683">
    <property type="entry name" value="SAM_OMT_II"/>
    <property type="match status" value="1"/>
</dbReference>
<evidence type="ECO:0000313" key="6">
    <source>
        <dbReference type="Proteomes" id="UP000781932"/>
    </source>
</evidence>
<dbReference type="AlphaFoldDB" id="A0A9P6LF48"/>
<evidence type="ECO:0000256" key="1">
    <source>
        <dbReference type="ARBA" id="ARBA00022603"/>
    </source>
</evidence>
<keyword evidence="2" id="KW-0808">Transferase</keyword>
<dbReference type="InterPro" id="IPR016461">
    <property type="entry name" value="COMT-like"/>
</dbReference>
<dbReference type="Proteomes" id="UP000781932">
    <property type="component" value="Unassembled WGS sequence"/>
</dbReference>
<dbReference type="GO" id="GO:0008171">
    <property type="term" value="F:O-methyltransferase activity"/>
    <property type="evidence" value="ECO:0007669"/>
    <property type="project" value="InterPro"/>
</dbReference>
<dbReference type="PANTHER" id="PTHR43712:SF17">
    <property type="entry name" value="O-METHYLTRANSFERASE"/>
    <property type="match status" value="1"/>
</dbReference>
<accession>A0A9P6LF48</accession>
<dbReference type="Gene3D" id="3.40.50.150">
    <property type="entry name" value="Vaccinia Virus protein VP39"/>
    <property type="match status" value="1"/>
</dbReference>
<protein>
    <recommendedName>
        <fullName evidence="4">O-methyltransferase C-terminal domain-containing protein</fullName>
    </recommendedName>
</protein>
<comment type="caution">
    <text evidence="5">The sequence shown here is derived from an EMBL/GenBank/DDBJ whole genome shotgun (WGS) entry which is preliminary data.</text>
</comment>
<dbReference type="InterPro" id="IPR029063">
    <property type="entry name" value="SAM-dependent_MTases_sf"/>
</dbReference>
<feature type="domain" description="O-methyltransferase C-terminal" evidence="4">
    <location>
        <begin position="177"/>
        <end position="383"/>
    </location>
</feature>
<gene>
    <name evidence="5" type="ORF">CkaCkLH20_12551</name>
</gene>
<dbReference type="OrthoDB" id="3340390at2759"/>
<dbReference type="GO" id="GO:0032259">
    <property type="term" value="P:methylation"/>
    <property type="evidence" value="ECO:0007669"/>
    <property type="project" value="UniProtKB-KW"/>
</dbReference>
<dbReference type="SUPFAM" id="SSF53335">
    <property type="entry name" value="S-adenosyl-L-methionine-dependent methyltransferases"/>
    <property type="match status" value="1"/>
</dbReference>
<dbReference type="EMBL" id="JAATWM020000061">
    <property type="protein sequence ID" value="KAF9869942.1"/>
    <property type="molecule type" value="Genomic_DNA"/>
</dbReference>
<proteinExistence type="predicted"/>
<evidence type="ECO:0000313" key="5">
    <source>
        <dbReference type="EMBL" id="KAF9869942.1"/>
    </source>
</evidence>